<evidence type="ECO:0000313" key="2">
    <source>
        <dbReference type="Proteomes" id="UP001652625"/>
    </source>
</evidence>
<dbReference type="InterPro" id="IPR044429">
    <property type="entry name" value="SETD4_SET"/>
</dbReference>
<dbReference type="PROSITE" id="PS50280">
    <property type="entry name" value="SET"/>
    <property type="match status" value="1"/>
</dbReference>
<name>A0ABM4BTX6_HYDVU</name>
<accession>A0ABM4BTX6</accession>
<dbReference type="InterPro" id="IPR046341">
    <property type="entry name" value="SET_dom_sf"/>
</dbReference>
<evidence type="ECO:0000259" key="1">
    <source>
        <dbReference type="PROSITE" id="PS50280"/>
    </source>
</evidence>
<dbReference type="InterPro" id="IPR001214">
    <property type="entry name" value="SET_dom"/>
</dbReference>
<dbReference type="CDD" id="cd19177">
    <property type="entry name" value="SET_SETD4"/>
    <property type="match status" value="1"/>
</dbReference>
<dbReference type="PANTHER" id="PTHR13271:SF151">
    <property type="entry name" value="SET DOMAIN-CONTAINING PROTEIN 4"/>
    <property type="match status" value="1"/>
</dbReference>
<dbReference type="SUPFAM" id="SSF82199">
    <property type="entry name" value="SET domain"/>
    <property type="match status" value="1"/>
</dbReference>
<dbReference type="InterPro" id="IPR050600">
    <property type="entry name" value="SETD3_SETD6_MTase"/>
</dbReference>
<dbReference type="GeneID" id="100210167"/>
<reference evidence="3" key="1">
    <citation type="submission" date="2025-08" db="UniProtKB">
        <authorList>
            <consortium name="RefSeq"/>
        </authorList>
    </citation>
    <scope>IDENTIFICATION</scope>
</reference>
<dbReference type="Gene3D" id="3.90.1410.10">
    <property type="entry name" value="set domain protein methyltransferase, domain 1"/>
    <property type="match status" value="1"/>
</dbReference>
<sequence>MEYPRSQSKGRTWRKRKSAQIKKQTRIISYAGLFSWSINNGLVLKAVTPKVFKKTGRGLKTTKSVSPGDLIIALPINLLITFDTILDNNGLNFIFRNHPSIPQKYLFILFLLIEKKKGENSYFFHYLNTLPENFSTPSYISQDEMQLCPNFIQEEAGLQNRQILNAIKHISCIHSLIANDLNCIDSEIKWAWNVINTRSVYFNAKHLKCFKKFPSINVDFALAPVLDLLNHNDTANVVAGFNESTKHYEVHTNDIYTPGSQLFINYGPHSNRKLFCEYGFVLPFNMNDTIPIPSDILCNHFNSMNGSIDILDFNKLYFAADGFNWVLEAVAHFKESITPSQSNTPSQSFYKDFNIKPCVGSCIIEGFKRKVLGLMIEEHRRCLKRLHCLTLQHQTSPIVVAKTLIESEINLMLKIMKSLDTKCLLDFSL</sequence>
<dbReference type="Proteomes" id="UP001652625">
    <property type="component" value="Chromosome 04"/>
</dbReference>
<gene>
    <name evidence="3" type="primary">LOC100210167</name>
</gene>
<protein>
    <submittedName>
        <fullName evidence="3">SET domain-containing protein 4</fullName>
    </submittedName>
</protein>
<feature type="domain" description="SET" evidence="1">
    <location>
        <begin position="40"/>
        <end position="267"/>
    </location>
</feature>
<keyword evidence="2" id="KW-1185">Reference proteome</keyword>
<evidence type="ECO:0000313" key="3">
    <source>
        <dbReference type="RefSeq" id="XP_065652613.1"/>
    </source>
</evidence>
<proteinExistence type="predicted"/>
<dbReference type="PANTHER" id="PTHR13271">
    <property type="entry name" value="UNCHARACTERIZED PUTATIVE METHYLTRANSFERASE"/>
    <property type="match status" value="1"/>
</dbReference>
<dbReference type="RefSeq" id="XP_065652613.1">
    <property type="nucleotide sequence ID" value="XM_065796541.1"/>
</dbReference>
<dbReference type="Pfam" id="PF00856">
    <property type="entry name" value="SET"/>
    <property type="match status" value="1"/>
</dbReference>
<organism evidence="2 3">
    <name type="scientific">Hydra vulgaris</name>
    <name type="common">Hydra</name>
    <name type="synonym">Hydra attenuata</name>
    <dbReference type="NCBI Taxonomy" id="6087"/>
    <lineage>
        <taxon>Eukaryota</taxon>
        <taxon>Metazoa</taxon>
        <taxon>Cnidaria</taxon>
        <taxon>Hydrozoa</taxon>
        <taxon>Hydroidolina</taxon>
        <taxon>Anthoathecata</taxon>
        <taxon>Aplanulata</taxon>
        <taxon>Hydridae</taxon>
        <taxon>Hydra</taxon>
    </lineage>
</organism>